<organism evidence="3 4">
    <name type="scientific">Noviherbaspirillum denitrificans</name>
    <dbReference type="NCBI Taxonomy" id="1968433"/>
    <lineage>
        <taxon>Bacteria</taxon>
        <taxon>Pseudomonadati</taxon>
        <taxon>Pseudomonadota</taxon>
        <taxon>Betaproteobacteria</taxon>
        <taxon>Burkholderiales</taxon>
        <taxon>Oxalobacteraceae</taxon>
        <taxon>Noviherbaspirillum</taxon>
    </lineage>
</organism>
<dbReference type="Gene3D" id="3.50.50.60">
    <property type="entry name" value="FAD/NAD(P)-binding domain"/>
    <property type="match status" value="1"/>
</dbReference>
<sequence>MAIRHFDVAVLGGGAAGCPVAWFLARAGLRVCVVEPGVAGGGGASSMTGGIVRAYDPDPALMQLSLRGVSLFAEWERHGLPGPSPLKRTGFHYLVAPENIEAAAAGAQWLEEKGYPVMRRLPASCLQELPFLRPDHPAPLALHEPMGGHGNARLTCQQLVRSLVDMGGTVLENAGSDIRLERAPHGWNIVLPHGTLRASIAVVAAGQATRDYLPQLPVFVRSIPLVRMQGATVTPLVDECNQTYFVPAGDGTFFCGSKCNTDLPHAAPVTDLPAVSRAMVEDARMRAAGVLHAGISPQPLGAIAGYDLYSANLRPQIGFAAEGLFTLAAFSGRGFKYCLAAGEAAANLVCEALGRTAPYAHACSLDAVAPQSCQPELEHA</sequence>
<protein>
    <recommendedName>
        <fullName evidence="2">FAD dependent oxidoreductase domain-containing protein</fullName>
    </recommendedName>
</protein>
<keyword evidence="1" id="KW-0560">Oxidoreductase</keyword>
<evidence type="ECO:0000313" key="3">
    <source>
        <dbReference type="EMBL" id="OWW21576.1"/>
    </source>
</evidence>
<dbReference type="InterPro" id="IPR006076">
    <property type="entry name" value="FAD-dep_OxRdtase"/>
</dbReference>
<evidence type="ECO:0000313" key="4">
    <source>
        <dbReference type="Proteomes" id="UP000197535"/>
    </source>
</evidence>
<name>A0A254TFY9_9BURK</name>
<dbReference type="PROSITE" id="PS51257">
    <property type="entry name" value="PROKAR_LIPOPROTEIN"/>
    <property type="match status" value="1"/>
</dbReference>
<dbReference type="PANTHER" id="PTHR13847">
    <property type="entry name" value="SARCOSINE DEHYDROGENASE-RELATED"/>
    <property type="match status" value="1"/>
</dbReference>
<dbReference type="Pfam" id="PF01266">
    <property type="entry name" value="DAO"/>
    <property type="match status" value="1"/>
</dbReference>
<comment type="caution">
    <text evidence="3">The sequence shown here is derived from an EMBL/GenBank/DDBJ whole genome shotgun (WGS) entry which is preliminary data.</text>
</comment>
<evidence type="ECO:0000256" key="1">
    <source>
        <dbReference type="ARBA" id="ARBA00023002"/>
    </source>
</evidence>
<reference evidence="3 4" key="1">
    <citation type="submission" date="2016-02" db="EMBL/GenBank/DDBJ databases">
        <authorList>
            <person name="Wen L."/>
            <person name="He K."/>
            <person name="Yang H."/>
        </authorList>
    </citation>
    <scope>NUCLEOTIDE SEQUENCE [LARGE SCALE GENOMIC DNA]</scope>
    <source>
        <strain evidence="3 4">TSA40</strain>
    </source>
</reference>
<feature type="domain" description="FAD dependent oxidoreductase" evidence="2">
    <location>
        <begin position="7"/>
        <end position="348"/>
    </location>
</feature>
<gene>
    <name evidence="3" type="ORF">AYR66_20890</name>
</gene>
<accession>A0A254TFY9</accession>
<dbReference type="SUPFAM" id="SSF51905">
    <property type="entry name" value="FAD/NAD(P)-binding domain"/>
    <property type="match status" value="1"/>
</dbReference>
<proteinExistence type="predicted"/>
<dbReference type="InterPro" id="IPR036188">
    <property type="entry name" value="FAD/NAD-bd_sf"/>
</dbReference>
<dbReference type="EMBL" id="LSTO01000001">
    <property type="protein sequence ID" value="OWW21576.1"/>
    <property type="molecule type" value="Genomic_DNA"/>
</dbReference>
<dbReference type="Proteomes" id="UP000197535">
    <property type="component" value="Unassembled WGS sequence"/>
</dbReference>
<dbReference type="GO" id="GO:0005737">
    <property type="term" value="C:cytoplasm"/>
    <property type="evidence" value="ECO:0007669"/>
    <property type="project" value="TreeGrafter"/>
</dbReference>
<dbReference type="Gene3D" id="3.30.9.10">
    <property type="entry name" value="D-Amino Acid Oxidase, subunit A, domain 2"/>
    <property type="match status" value="1"/>
</dbReference>
<evidence type="ECO:0000259" key="2">
    <source>
        <dbReference type="Pfam" id="PF01266"/>
    </source>
</evidence>
<dbReference type="AlphaFoldDB" id="A0A254TFY9"/>
<keyword evidence="4" id="KW-1185">Reference proteome</keyword>
<dbReference type="GO" id="GO:0016491">
    <property type="term" value="F:oxidoreductase activity"/>
    <property type="evidence" value="ECO:0007669"/>
    <property type="project" value="UniProtKB-KW"/>
</dbReference>
<dbReference type="PANTHER" id="PTHR13847:SF287">
    <property type="entry name" value="FAD-DEPENDENT OXIDOREDUCTASE DOMAIN-CONTAINING PROTEIN 1"/>
    <property type="match status" value="1"/>
</dbReference>